<dbReference type="RefSeq" id="WP_039316741.1">
    <property type="nucleotide sequence ID" value="NZ_JQOD01000004.1"/>
</dbReference>
<sequence length="295" mass="33926">MKKLFKLKEWLTVQETAKRLSTSFEEEINEADCLQLALDGHITISILCAHSQYAVKAKELLETKRKLFAKGITKTTNEGAYISLLDDEIFFTNEELDSEYLIIKRNGGIVRLEHGIYDLPTPMIGAEELDVMRLFDIKQNRKPREFVNIEGPFIRYGENLYNIMSSFNPIEYRTGENNKLAYFDSVTGKQIDFENYWSFFYPDDGLGEVEFVFRRVNIEHFEQNTLSESDGKISLNEGLLVIGSMLNALKKAKTTSKRWTQDALKAEIGDIDNRLSARALDDYFSQANKAFKSDC</sequence>
<organism evidence="1 2">
    <name type="scientific">Pectobacterium brasiliense</name>
    <dbReference type="NCBI Taxonomy" id="180957"/>
    <lineage>
        <taxon>Bacteria</taxon>
        <taxon>Pseudomonadati</taxon>
        <taxon>Pseudomonadota</taxon>
        <taxon>Gammaproteobacteria</taxon>
        <taxon>Enterobacterales</taxon>
        <taxon>Pectobacteriaceae</taxon>
        <taxon>Pectobacterium</taxon>
    </lineage>
</organism>
<comment type="caution">
    <text evidence="1">The sequence shown here is derived from an EMBL/GenBank/DDBJ whole genome shotgun (WGS) entry which is preliminary data.</text>
</comment>
<evidence type="ECO:0000313" key="1">
    <source>
        <dbReference type="EMBL" id="KGA32797.1"/>
    </source>
</evidence>
<proteinExistence type="predicted"/>
<gene>
    <name evidence="1" type="ORF">KU74_16755</name>
</gene>
<dbReference type="AlphaFoldDB" id="A0A0M2EXM2"/>
<accession>A0A0M2EXM2</accession>
<dbReference type="OrthoDB" id="6466965at2"/>
<name>A0A0M2EXM2_9GAMM</name>
<dbReference type="EMBL" id="JQOD01000004">
    <property type="protein sequence ID" value="KGA32797.1"/>
    <property type="molecule type" value="Genomic_DNA"/>
</dbReference>
<dbReference type="Proteomes" id="UP000029435">
    <property type="component" value="Unassembled WGS sequence"/>
</dbReference>
<evidence type="ECO:0000313" key="2">
    <source>
        <dbReference type="Proteomes" id="UP000029435"/>
    </source>
</evidence>
<reference evidence="1 2" key="1">
    <citation type="submission" date="2014-08" db="EMBL/GenBank/DDBJ databases">
        <title>Genome sequences of NCPPB Pectobacterium isolates.</title>
        <authorList>
            <person name="Glover R.H."/>
            <person name="Sapp M."/>
            <person name="Elphinstone J."/>
        </authorList>
    </citation>
    <scope>NUCLEOTIDE SEQUENCE [LARGE SCALE GENOMIC DNA]</scope>
    <source>
        <strain evidence="1 2">LMG 21372</strain>
    </source>
</reference>
<protein>
    <submittedName>
        <fullName evidence="1">Uncharacterized protein</fullName>
    </submittedName>
</protein>